<comment type="caution">
    <text evidence="2">The sequence shown here is derived from an EMBL/GenBank/DDBJ whole genome shotgun (WGS) entry which is preliminary data.</text>
</comment>
<proteinExistence type="predicted"/>
<accession>A0AAD2HBX0</accession>
<name>A0AAD2HBX0_9AGAR</name>
<sequence length="93" mass="10568">MRSRGSLEQTWRNVWCRLPGAGPDDQRDCRTQEDQIGGGGRGGSQYGYSRDQSAERARRRQHREASQYRACRPETLPRLRVPRDGLETLHGGG</sequence>
<evidence type="ECO:0000256" key="1">
    <source>
        <dbReference type="SAM" id="MobiDB-lite"/>
    </source>
</evidence>
<feature type="compositionally biased region" description="Basic and acidic residues" evidence="1">
    <location>
        <begin position="24"/>
        <end position="33"/>
    </location>
</feature>
<organism evidence="2 3">
    <name type="scientific">Mycena citricolor</name>
    <dbReference type="NCBI Taxonomy" id="2018698"/>
    <lineage>
        <taxon>Eukaryota</taxon>
        <taxon>Fungi</taxon>
        <taxon>Dikarya</taxon>
        <taxon>Basidiomycota</taxon>
        <taxon>Agaricomycotina</taxon>
        <taxon>Agaricomycetes</taxon>
        <taxon>Agaricomycetidae</taxon>
        <taxon>Agaricales</taxon>
        <taxon>Marasmiineae</taxon>
        <taxon>Mycenaceae</taxon>
        <taxon>Mycena</taxon>
    </lineage>
</organism>
<protein>
    <submittedName>
        <fullName evidence="2">Uncharacterized protein</fullName>
    </submittedName>
</protein>
<feature type="compositionally biased region" description="Gly residues" evidence="1">
    <location>
        <begin position="36"/>
        <end position="45"/>
    </location>
</feature>
<dbReference type="AlphaFoldDB" id="A0AAD2HBX0"/>
<evidence type="ECO:0000313" key="3">
    <source>
        <dbReference type="Proteomes" id="UP001295794"/>
    </source>
</evidence>
<dbReference type="EMBL" id="CAVNYO010000399">
    <property type="protein sequence ID" value="CAK5273839.1"/>
    <property type="molecule type" value="Genomic_DNA"/>
</dbReference>
<reference evidence="2" key="1">
    <citation type="submission" date="2023-11" db="EMBL/GenBank/DDBJ databases">
        <authorList>
            <person name="De Vega J J."/>
            <person name="De Vega J J."/>
        </authorList>
    </citation>
    <scope>NUCLEOTIDE SEQUENCE</scope>
</reference>
<feature type="compositionally biased region" description="Basic and acidic residues" evidence="1">
    <location>
        <begin position="63"/>
        <end position="87"/>
    </location>
</feature>
<keyword evidence="3" id="KW-1185">Reference proteome</keyword>
<evidence type="ECO:0000313" key="2">
    <source>
        <dbReference type="EMBL" id="CAK5273839.1"/>
    </source>
</evidence>
<gene>
    <name evidence="2" type="ORF">MYCIT1_LOCUS20585</name>
</gene>
<feature type="region of interest" description="Disordered" evidence="1">
    <location>
        <begin position="17"/>
        <end position="93"/>
    </location>
</feature>
<dbReference type="Proteomes" id="UP001295794">
    <property type="component" value="Unassembled WGS sequence"/>
</dbReference>